<sequence>MRKTYNKTCGITHLDTAKRAALLFDEVMLCVPNIRQYETPASIRTICPVVLNAELENFAHYLRAVEAVWREKGVTCVPVLDSSERIEPHLDRGKHYVLQAALEGLPVVVEEGLEWEQVMEFRSDEQARWKYAAFRQWLHSGLAATSKLEASDSIARMLADYEWAIEKHGLQTMVGTAKLFIQPKQLAAVSSAATVGALVAGPVGSVLAGGLAVTASVTAYAVERRIELGETTRQVHPEVALLYDLKRLP</sequence>
<evidence type="ECO:0000313" key="1">
    <source>
        <dbReference type="EMBL" id="MCP1727263.1"/>
    </source>
</evidence>
<dbReference type="EMBL" id="JALJYF010000001">
    <property type="protein sequence ID" value="MCP1727263.1"/>
    <property type="molecule type" value="Genomic_DNA"/>
</dbReference>
<organism evidence="1 2">
    <name type="scientific">Natronospira proteinivora</name>
    <dbReference type="NCBI Taxonomy" id="1807133"/>
    <lineage>
        <taxon>Bacteria</taxon>
        <taxon>Pseudomonadati</taxon>
        <taxon>Pseudomonadota</taxon>
        <taxon>Gammaproteobacteria</taxon>
        <taxon>Natronospirales</taxon>
        <taxon>Natronospiraceae</taxon>
        <taxon>Natronospira</taxon>
    </lineage>
</organism>
<evidence type="ECO:0000313" key="2">
    <source>
        <dbReference type="Proteomes" id="UP001523550"/>
    </source>
</evidence>
<gene>
    <name evidence="1" type="ORF">J2T60_001228</name>
</gene>
<proteinExistence type="predicted"/>
<protein>
    <submittedName>
        <fullName evidence="1">Uncharacterized protein</fullName>
    </submittedName>
</protein>
<comment type="caution">
    <text evidence="1">The sequence shown here is derived from an EMBL/GenBank/DDBJ whole genome shotgun (WGS) entry which is preliminary data.</text>
</comment>
<keyword evidence="2" id="KW-1185">Reference proteome</keyword>
<accession>A0ABT1GAD2</accession>
<dbReference type="Proteomes" id="UP001523550">
    <property type="component" value="Unassembled WGS sequence"/>
</dbReference>
<reference evidence="1 2" key="1">
    <citation type="submission" date="2022-03" db="EMBL/GenBank/DDBJ databases">
        <title>Genomic Encyclopedia of Type Strains, Phase III (KMG-III): the genomes of soil and plant-associated and newly described type strains.</title>
        <authorList>
            <person name="Whitman W."/>
        </authorList>
    </citation>
    <scope>NUCLEOTIDE SEQUENCE [LARGE SCALE GENOMIC DNA]</scope>
    <source>
        <strain evidence="1 2">BSker1</strain>
    </source>
</reference>
<name>A0ABT1GAD2_9GAMM</name>
<dbReference type="RefSeq" id="WP_253446895.1">
    <property type="nucleotide sequence ID" value="NZ_JALJYF010000001.1"/>
</dbReference>